<evidence type="ECO:0000313" key="2">
    <source>
        <dbReference type="Proteomes" id="UP000298416"/>
    </source>
</evidence>
<proteinExistence type="predicted"/>
<reference evidence="1" key="1">
    <citation type="submission" date="2018-01" db="EMBL/GenBank/DDBJ databases">
        <authorList>
            <person name="Mao J.F."/>
        </authorList>
    </citation>
    <scope>NUCLEOTIDE SEQUENCE</scope>
    <source>
        <strain evidence="1">Huo1</strain>
        <tissue evidence="1">Leaf</tissue>
    </source>
</reference>
<dbReference type="EMBL" id="PNBA02000008">
    <property type="protein sequence ID" value="KAG6416353.1"/>
    <property type="molecule type" value="Genomic_DNA"/>
</dbReference>
<evidence type="ECO:0000313" key="1">
    <source>
        <dbReference type="EMBL" id="KAG6416353.1"/>
    </source>
</evidence>
<protein>
    <submittedName>
        <fullName evidence="1">Uncharacterized protein</fullName>
    </submittedName>
</protein>
<organism evidence="1">
    <name type="scientific">Salvia splendens</name>
    <name type="common">Scarlet sage</name>
    <dbReference type="NCBI Taxonomy" id="180675"/>
    <lineage>
        <taxon>Eukaryota</taxon>
        <taxon>Viridiplantae</taxon>
        <taxon>Streptophyta</taxon>
        <taxon>Embryophyta</taxon>
        <taxon>Tracheophyta</taxon>
        <taxon>Spermatophyta</taxon>
        <taxon>Magnoliopsida</taxon>
        <taxon>eudicotyledons</taxon>
        <taxon>Gunneridae</taxon>
        <taxon>Pentapetalae</taxon>
        <taxon>asterids</taxon>
        <taxon>lamiids</taxon>
        <taxon>Lamiales</taxon>
        <taxon>Lamiaceae</taxon>
        <taxon>Nepetoideae</taxon>
        <taxon>Mentheae</taxon>
        <taxon>Salviinae</taxon>
        <taxon>Salvia</taxon>
        <taxon>Salvia subgen. Calosphace</taxon>
        <taxon>core Calosphace</taxon>
    </lineage>
</organism>
<dbReference type="Proteomes" id="UP000298416">
    <property type="component" value="Unassembled WGS sequence"/>
</dbReference>
<gene>
    <name evidence="1" type="ORF">SASPL_123781</name>
</gene>
<name>A0A8X8ZTI3_SALSN</name>
<comment type="caution">
    <text evidence="1">The sequence shown here is derived from an EMBL/GenBank/DDBJ whole genome shotgun (WGS) entry which is preliminary data.</text>
</comment>
<dbReference type="AlphaFoldDB" id="A0A8X8ZTI3"/>
<accession>A0A8X8ZTI3</accession>
<sequence length="247" mass="28131">MGSQQLSANDTNDIPLTDVDPNLHIGRGIAVDRSRRVCTQRDEEILIGVGFNADGNYKIDIDDEQWAQVGQRSSGRTVRREFGLWIPGMRFAEFMAQRCLFYEDSDKSSPLNLDELYPDHVFSKGVIPEMVDESTSVPVASAPKVPHKKNKKRKAVDSMDKVEKIDSVLTLMTRIHEDTNDRLKEISSRIGYEFDLSTKRTNVFNQVKGMVGLTIKQQFYAAKSLLRSPSLWIFFGVWMSLFFRPSC</sequence>
<reference evidence="1" key="2">
    <citation type="submission" date="2020-08" db="EMBL/GenBank/DDBJ databases">
        <title>Plant Genome Project.</title>
        <authorList>
            <person name="Zhang R.-G."/>
        </authorList>
    </citation>
    <scope>NUCLEOTIDE SEQUENCE</scope>
    <source>
        <strain evidence="1">Huo1</strain>
        <tissue evidence="1">Leaf</tissue>
    </source>
</reference>
<keyword evidence="2" id="KW-1185">Reference proteome</keyword>